<dbReference type="Proteomes" id="UP001597252">
    <property type="component" value="Unassembled WGS sequence"/>
</dbReference>
<accession>A0ABW4E822</accession>
<dbReference type="InterPro" id="IPR029062">
    <property type="entry name" value="Class_I_gatase-like"/>
</dbReference>
<dbReference type="PANTHER" id="PTHR42695">
    <property type="entry name" value="GLUTAMINE AMIDOTRANSFERASE YLR126C-RELATED"/>
    <property type="match status" value="1"/>
</dbReference>
<dbReference type="RefSeq" id="WP_125750984.1">
    <property type="nucleotide sequence ID" value="NZ_JBHTON010000014.1"/>
</dbReference>
<keyword evidence="3" id="KW-1185">Reference proteome</keyword>
<feature type="domain" description="Glutamine amidotransferase" evidence="1">
    <location>
        <begin position="33"/>
        <end position="173"/>
    </location>
</feature>
<evidence type="ECO:0000259" key="1">
    <source>
        <dbReference type="Pfam" id="PF00117"/>
    </source>
</evidence>
<keyword evidence="2" id="KW-0315">Glutamine amidotransferase</keyword>
<evidence type="ECO:0000313" key="2">
    <source>
        <dbReference type="EMBL" id="MFD1484590.1"/>
    </source>
</evidence>
<sequence>MQLHILQHTERMTVGKIADWAQAQAIELINHRPDQKENLTPLNASDLDGVILLDGPQDVAEHAPWLAAERILIRSMDKIGRPVFGIGFGAQQIARAFGSPVQPLSAPICGAQPVTRVVDQAIVSAFQWQRAALLPLPGSTVTYQDAAGDIQGFTYHRRITGIQFHLEMLLAEQAAIVSSNRQASRSLNDAEQIAAQAELERLLTATFL</sequence>
<dbReference type="Pfam" id="PF00117">
    <property type="entry name" value="GATase"/>
    <property type="match status" value="1"/>
</dbReference>
<dbReference type="InterPro" id="IPR017926">
    <property type="entry name" value="GATASE"/>
</dbReference>
<protein>
    <submittedName>
        <fullName evidence="2">Type 1 glutamine amidotransferase</fullName>
    </submittedName>
</protein>
<organism evidence="2 3">
    <name type="scientific">Lacticaseibacillus baoqingensis</name>
    <dbReference type="NCBI Taxonomy" id="2486013"/>
    <lineage>
        <taxon>Bacteria</taxon>
        <taxon>Bacillati</taxon>
        <taxon>Bacillota</taxon>
        <taxon>Bacilli</taxon>
        <taxon>Lactobacillales</taxon>
        <taxon>Lactobacillaceae</taxon>
        <taxon>Lacticaseibacillus</taxon>
    </lineage>
</organism>
<dbReference type="InterPro" id="IPR044992">
    <property type="entry name" value="ChyE-like"/>
</dbReference>
<dbReference type="EMBL" id="JBHTON010000014">
    <property type="protein sequence ID" value="MFD1484590.1"/>
    <property type="molecule type" value="Genomic_DNA"/>
</dbReference>
<proteinExistence type="predicted"/>
<dbReference type="PROSITE" id="PS51273">
    <property type="entry name" value="GATASE_TYPE_1"/>
    <property type="match status" value="1"/>
</dbReference>
<comment type="caution">
    <text evidence="2">The sequence shown here is derived from an EMBL/GenBank/DDBJ whole genome shotgun (WGS) entry which is preliminary data.</text>
</comment>
<dbReference type="SUPFAM" id="SSF52317">
    <property type="entry name" value="Class I glutamine amidotransferase-like"/>
    <property type="match status" value="1"/>
</dbReference>
<reference evidence="3" key="1">
    <citation type="journal article" date="2019" name="Int. J. Syst. Evol. Microbiol.">
        <title>The Global Catalogue of Microorganisms (GCM) 10K type strain sequencing project: providing services to taxonomists for standard genome sequencing and annotation.</title>
        <authorList>
            <consortium name="The Broad Institute Genomics Platform"/>
            <consortium name="The Broad Institute Genome Sequencing Center for Infectious Disease"/>
            <person name="Wu L."/>
            <person name="Ma J."/>
        </authorList>
    </citation>
    <scope>NUCLEOTIDE SEQUENCE [LARGE SCALE GENOMIC DNA]</scope>
    <source>
        <strain evidence="3">CCM 8903</strain>
    </source>
</reference>
<dbReference type="PANTHER" id="PTHR42695:SF5">
    <property type="entry name" value="GLUTAMINE AMIDOTRANSFERASE YLR126C-RELATED"/>
    <property type="match status" value="1"/>
</dbReference>
<name>A0ABW4E822_9LACO</name>
<evidence type="ECO:0000313" key="3">
    <source>
        <dbReference type="Proteomes" id="UP001597252"/>
    </source>
</evidence>
<dbReference type="Gene3D" id="3.40.50.880">
    <property type="match status" value="1"/>
</dbReference>
<gene>
    <name evidence="2" type="ORF">ACFQ5J_05040</name>
</gene>